<dbReference type="AlphaFoldDB" id="A0A076MXA0"/>
<dbReference type="KEGG" id="amq:AMETH_5467"/>
<proteinExistence type="predicted"/>
<dbReference type="RefSeq" id="WP_017984399.1">
    <property type="nucleotide sequence ID" value="NZ_AQUL01000001.1"/>
</dbReference>
<organism evidence="1 2">
    <name type="scientific">Amycolatopsis methanolica 239</name>
    <dbReference type="NCBI Taxonomy" id="1068978"/>
    <lineage>
        <taxon>Bacteria</taxon>
        <taxon>Bacillati</taxon>
        <taxon>Actinomycetota</taxon>
        <taxon>Actinomycetes</taxon>
        <taxon>Pseudonocardiales</taxon>
        <taxon>Pseudonocardiaceae</taxon>
        <taxon>Amycolatopsis</taxon>
        <taxon>Amycolatopsis methanolica group</taxon>
    </lineage>
</organism>
<dbReference type="Proteomes" id="UP000062973">
    <property type="component" value="Chromosome"/>
</dbReference>
<accession>A0A076MXA0</accession>
<evidence type="ECO:0000313" key="2">
    <source>
        <dbReference type="Proteomes" id="UP000062973"/>
    </source>
</evidence>
<keyword evidence="2" id="KW-1185">Reference proteome</keyword>
<dbReference type="PATRIC" id="fig|1068978.7.peg.5865"/>
<protein>
    <submittedName>
        <fullName evidence="1">Uncharacterized protein</fullName>
    </submittedName>
</protein>
<dbReference type="EMBL" id="CP009110">
    <property type="protein sequence ID" value="AIJ25559.1"/>
    <property type="molecule type" value="Genomic_DNA"/>
</dbReference>
<sequence>MVIGVLGALDSPTALVLAVVDDDGQVRTGLSATLSSWVLAALQGRLRPAVRAAVTARAGLGEQISYLPVRPDVVVECRVDAARCAGGFRHRVPVQRVRAR</sequence>
<evidence type="ECO:0000313" key="1">
    <source>
        <dbReference type="EMBL" id="AIJ25559.1"/>
    </source>
</evidence>
<name>A0A076MXA0_AMYME</name>
<dbReference type="HOGENOM" id="CLU_2299799_0_0_11"/>
<gene>
    <name evidence="1" type="ORF">AMETH_5467</name>
</gene>
<reference evidence="1 2" key="1">
    <citation type="submission" date="2014-07" db="EMBL/GenBank/DDBJ databases">
        <title>Whole Genome Sequence of the Amycolatopsis methanolica 239.</title>
        <authorList>
            <person name="Tang B."/>
        </authorList>
    </citation>
    <scope>NUCLEOTIDE SEQUENCE [LARGE SCALE GENOMIC DNA]</scope>
    <source>
        <strain evidence="1 2">239</strain>
    </source>
</reference>